<comment type="subcellular location">
    <subcellularLocation>
        <location evidence="1">Membrane</location>
        <topology evidence="1">Multi-pass membrane protein</topology>
    </subcellularLocation>
</comment>
<comment type="caution">
    <text evidence="7">The sequence shown here is derived from an EMBL/GenBank/DDBJ whole genome shotgun (WGS) entry which is preliminary data.</text>
</comment>
<keyword evidence="2" id="KW-0813">Transport</keyword>
<dbReference type="GO" id="GO:0016020">
    <property type="term" value="C:membrane"/>
    <property type="evidence" value="ECO:0007669"/>
    <property type="project" value="UniProtKB-SubCell"/>
</dbReference>
<feature type="transmembrane region" description="Helical" evidence="6">
    <location>
        <begin position="266"/>
        <end position="286"/>
    </location>
</feature>
<feature type="transmembrane region" description="Helical" evidence="6">
    <location>
        <begin position="52"/>
        <end position="75"/>
    </location>
</feature>
<evidence type="ECO:0000313" key="8">
    <source>
        <dbReference type="Proteomes" id="UP000187209"/>
    </source>
</evidence>
<keyword evidence="4 6" id="KW-1133">Transmembrane helix</keyword>
<dbReference type="GO" id="GO:0022857">
    <property type="term" value="F:transmembrane transporter activity"/>
    <property type="evidence" value="ECO:0007669"/>
    <property type="project" value="InterPro"/>
</dbReference>
<dbReference type="PANTHER" id="PTHR23504">
    <property type="entry name" value="MAJOR FACILITATOR SUPERFAMILY DOMAIN-CONTAINING PROTEIN 10"/>
    <property type="match status" value="1"/>
</dbReference>
<evidence type="ECO:0000256" key="1">
    <source>
        <dbReference type="ARBA" id="ARBA00004141"/>
    </source>
</evidence>
<feature type="transmembrane region" description="Helical" evidence="6">
    <location>
        <begin position="12"/>
        <end position="32"/>
    </location>
</feature>
<dbReference type="PANTHER" id="PTHR23504:SF15">
    <property type="entry name" value="MAJOR FACILITATOR SUPERFAMILY (MFS) PROFILE DOMAIN-CONTAINING PROTEIN"/>
    <property type="match status" value="1"/>
</dbReference>
<evidence type="ECO:0000313" key="7">
    <source>
        <dbReference type="EMBL" id="OMJ68472.1"/>
    </source>
</evidence>
<dbReference type="InterPro" id="IPR011701">
    <property type="entry name" value="MFS"/>
</dbReference>
<feature type="transmembrane region" description="Helical" evidence="6">
    <location>
        <begin position="106"/>
        <end position="126"/>
    </location>
</feature>
<dbReference type="Gene3D" id="1.20.1250.20">
    <property type="entry name" value="MFS general substrate transporter like domains"/>
    <property type="match status" value="1"/>
</dbReference>
<keyword evidence="8" id="KW-1185">Reference proteome</keyword>
<accession>A0A1R2AVJ3</accession>
<dbReference type="EMBL" id="MPUH01001324">
    <property type="protein sequence ID" value="OMJ68472.1"/>
    <property type="molecule type" value="Genomic_DNA"/>
</dbReference>
<dbReference type="AlphaFoldDB" id="A0A1R2AVJ3"/>
<feature type="transmembrane region" description="Helical" evidence="6">
    <location>
        <begin position="401"/>
        <end position="421"/>
    </location>
</feature>
<dbReference type="OrthoDB" id="423452at2759"/>
<feature type="transmembrane region" description="Helical" evidence="6">
    <location>
        <begin position="138"/>
        <end position="161"/>
    </location>
</feature>
<feature type="transmembrane region" description="Helical" evidence="6">
    <location>
        <begin position="181"/>
        <end position="204"/>
    </location>
</feature>
<feature type="transmembrane region" description="Helical" evidence="6">
    <location>
        <begin position="298"/>
        <end position="317"/>
    </location>
</feature>
<evidence type="ECO:0000256" key="3">
    <source>
        <dbReference type="ARBA" id="ARBA00022692"/>
    </source>
</evidence>
<proteinExistence type="predicted"/>
<name>A0A1R2AVJ3_9CILI</name>
<reference evidence="7 8" key="1">
    <citation type="submission" date="2016-11" db="EMBL/GenBank/DDBJ databases">
        <title>The macronuclear genome of Stentor coeruleus: a giant cell with tiny introns.</title>
        <authorList>
            <person name="Slabodnick M."/>
            <person name="Ruby J.G."/>
            <person name="Reiff S.B."/>
            <person name="Swart E.C."/>
            <person name="Gosai S."/>
            <person name="Prabakaran S."/>
            <person name="Witkowska E."/>
            <person name="Larue G.E."/>
            <person name="Fisher S."/>
            <person name="Freeman R.M."/>
            <person name="Gunawardena J."/>
            <person name="Chu W."/>
            <person name="Stover N.A."/>
            <person name="Gregory B.D."/>
            <person name="Nowacki M."/>
            <person name="Derisi J."/>
            <person name="Roy S.W."/>
            <person name="Marshall W.F."/>
            <person name="Sood P."/>
        </authorList>
    </citation>
    <scope>NUCLEOTIDE SEQUENCE [LARGE SCALE GENOMIC DNA]</scope>
    <source>
        <strain evidence="7">WM001</strain>
    </source>
</reference>
<dbReference type="InterPro" id="IPR001958">
    <property type="entry name" value="Tet-R_TetA/multi-R_MdtG-like"/>
</dbReference>
<protein>
    <recommendedName>
        <fullName evidence="9">Major facilitator superfamily (MFS) profile domain-containing protein</fullName>
    </recommendedName>
</protein>
<dbReference type="SUPFAM" id="SSF103473">
    <property type="entry name" value="MFS general substrate transporter"/>
    <property type="match status" value="1"/>
</dbReference>
<feature type="transmembrane region" description="Helical" evidence="6">
    <location>
        <begin position="323"/>
        <end position="350"/>
    </location>
</feature>
<evidence type="ECO:0000256" key="4">
    <source>
        <dbReference type="ARBA" id="ARBA00022989"/>
    </source>
</evidence>
<sequence>MSTPLPFAIKLAVLLLIVSEHSIAYMVPTYLAYMMEGFITKDHNPDNLDSEISYHAATLEGLHRLMSFFGCFIWGIGRQQSLILVLIGITVSSIGFGLAWNFEVAVFWRCVAGICGGTVPITKAMVRDISDDSNIAILYSYFGTGHGFAAVLGPLLGGVLAHPYRIWPTIFDTQFFHDFPYFLPQLAHALVTLIALVIIIIYVPNKKATKIDKTPTTMLFKNFDYMIIITIFGFVALVQFGFRMLLSLWIKLDQDKKGLGWESETNVGYVNSLAGIILIFFPLYFTPYLTKVFGVKKTCMLVITAMIPISIAMPLYYFSSGILLWFLLAISIGLFISLTTVFTSVISIAVSNSVSTELVGRAMGICQGYVALFRSIANAGVGVLFGLIVDWNFSYPFNVDFIFYLCALVLGISVILMKYYITPRIEKRQKDDDGLSEKNQPLLTKK</sequence>
<feature type="transmembrane region" description="Helical" evidence="6">
    <location>
        <begin position="82"/>
        <end position="100"/>
    </location>
</feature>
<evidence type="ECO:0000256" key="6">
    <source>
        <dbReference type="SAM" id="Phobius"/>
    </source>
</evidence>
<organism evidence="7 8">
    <name type="scientific">Stentor coeruleus</name>
    <dbReference type="NCBI Taxonomy" id="5963"/>
    <lineage>
        <taxon>Eukaryota</taxon>
        <taxon>Sar</taxon>
        <taxon>Alveolata</taxon>
        <taxon>Ciliophora</taxon>
        <taxon>Postciliodesmatophora</taxon>
        <taxon>Heterotrichea</taxon>
        <taxon>Heterotrichida</taxon>
        <taxon>Stentoridae</taxon>
        <taxon>Stentor</taxon>
    </lineage>
</organism>
<evidence type="ECO:0000256" key="2">
    <source>
        <dbReference type="ARBA" id="ARBA00022448"/>
    </source>
</evidence>
<evidence type="ECO:0000256" key="5">
    <source>
        <dbReference type="ARBA" id="ARBA00023136"/>
    </source>
</evidence>
<dbReference type="Pfam" id="PF07690">
    <property type="entry name" value="MFS_1"/>
    <property type="match status" value="1"/>
</dbReference>
<feature type="transmembrane region" description="Helical" evidence="6">
    <location>
        <begin position="371"/>
        <end position="389"/>
    </location>
</feature>
<gene>
    <name evidence="7" type="ORF">SteCoe_34054</name>
</gene>
<evidence type="ECO:0008006" key="9">
    <source>
        <dbReference type="Google" id="ProtNLM"/>
    </source>
</evidence>
<dbReference type="PRINTS" id="PR01035">
    <property type="entry name" value="TCRTETA"/>
</dbReference>
<keyword evidence="5 6" id="KW-0472">Membrane</keyword>
<dbReference type="InterPro" id="IPR036259">
    <property type="entry name" value="MFS_trans_sf"/>
</dbReference>
<dbReference type="Proteomes" id="UP000187209">
    <property type="component" value="Unassembled WGS sequence"/>
</dbReference>
<keyword evidence="3 6" id="KW-0812">Transmembrane</keyword>
<feature type="transmembrane region" description="Helical" evidence="6">
    <location>
        <begin position="225"/>
        <end position="246"/>
    </location>
</feature>